<reference evidence="2 3" key="1">
    <citation type="journal article" date="2019" name="Int. J. Syst. Evol. Microbiol.">
        <title>The Global Catalogue of Microorganisms (GCM) 10K type strain sequencing project: providing services to taxonomists for standard genome sequencing and annotation.</title>
        <authorList>
            <consortium name="The Broad Institute Genomics Platform"/>
            <consortium name="The Broad Institute Genome Sequencing Center for Infectious Disease"/>
            <person name="Wu L."/>
            <person name="Ma J."/>
        </authorList>
    </citation>
    <scope>NUCLEOTIDE SEQUENCE [LARGE SCALE GENOMIC DNA]</scope>
    <source>
        <strain evidence="2 3">CGMCC 1.12554</strain>
    </source>
</reference>
<accession>A0ABD6AIE8</accession>
<organism evidence="2 3">
    <name type="scientific">Halorubrum rutilum</name>
    <dbReference type="NCBI Taxonomy" id="1364933"/>
    <lineage>
        <taxon>Archaea</taxon>
        <taxon>Methanobacteriati</taxon>
        <taxon>Methanobacteriota</taxon>
        <taxon>Stenosarchaea group</taxon>
        <taxon>Halobacteria</taxon>
        <taxon>Halobacteriales</taxon>
        <taxon>Haloferacaceae</taxon>
        <taxon>Halorubrum</taxon>
    </lineage>
</organism>
<keyword evidence="1" id="KW-0812">Transmembrane</keyword>
<evidence type="ECO:0000313" key="2">
    <source>
        <dbReference type="EMBL" id="MFC7323816.1"/>
    </source>
</evidence>
<dbReference type="AlphaFoldDB" id="A0ABD6AIE8"/>
<keyword evidence="1" id="KW-1133">Transmembrane helix</keyword>
<gene>
    <name evidence="2" type="ORF">ACFQMF_04385</name>
</gene>
<feature type="transmembrane region" description="Helical" evidence="1">
    <location>
        <begin position="38"/>
        <end position="56"/>
    </location>
</feature>
<dbReference type="Proteomes" id="UP001596545">
    <property type="component" value="Unassembled WGS sequence"/>
</dbReference>
<comment type="caution">
    <text evidence="2">The sequence shown here is derived from an EMBL/GenBank/DDBJ whole genome shotgun (WGS) entry which is preliminary data.</text>
</comment>
<evidence type="ECO:0000256" key="1">
    <source>
        <dbReference type="SAM" id="Phobius"/>
    </source>
</evidence>
<dbReference type="EMBL" id="JBHTBL010000004">
    <property type="protein sequence ID" value="MFC7323816.1"/>
    <property type="molecule type" value="Genomic_DNA"/>
</dbReference>
<evidence type="ECO:0000313" key="3">
    <source>
        <dbReference type="Proteomes" id="UP001596545"/>
    </source>
</evidence>
<dbReference type="RefSeq" id="WP_256408766.1">
    <property type="nucleotide sequence ID" value="NZ_JANHDN010000003.1"/>
</dbReference>
<keyword evidence="3" id="KW-1185">Reference proteome</keyword>
<name>A0ABD6AIE8_9EURY</name>
<proteinExistence type="predicted"/>
<protein>
    <submittedName>
        <fullName evidence="2">Uncharacterized protein</fullName>
    </submittedName>
</protein>
<keyword evidence="1" id="KW-0472">Membrane</keyword>
<sequence length="73" mass="7836">MTTRLRNWLLGLTVVALLAAPAGDLLDITLLVRVAVPTFFLAAASLFAVMTVTKLLDAVRSSGPDMHDPTRTE</sequence>